<gene>
    <name evidence="3" type="ORF">KFE25_002198</name>
</gene>
<feature type="region of interest" description="Disordered" evidence="1">
    <location>
        <begin position="200"/>
        <end position="506"/>
    </location>
</feature>
<evidence type="ECO:0000256" key="1">
    <source>
        <dbReference type="SAM" id="MobiDB-lite"/>
    </source>
</evidence>
<dbReference type="PANTHER" id="PTHR46444">
    <property type="entry name" value="DCD (DEVELOPMENT AND CELL DEATH) DOMAIN PROTEIN-RELATED"/>
    <property type="match status" value="1"/>
</dbReference>
<dbReference type="PANTHER" id="PTHR46444:SF19">
    <property type="entry name" value="OS02G0745600 PROTEIN"/>
    <property type="match status" value="1"/>
</dbReference>
<evidence type="ECO:0000259" key="2">
    <source>
        <dbReference type="PROSITE" id="PS51222"/>
    </source>
</evidence>
<feature type="compositionally biased region" description="Gly residues" evidence="1">
    <location>
        <begin position="430"/>
        <end position="481"/>
    </location>
</feature>
<feature type="domain" description="DCD" evidence="2">
    <location>
        <begin position="511"/>
        <end position="659"/>
    </location>
</feature>
<evidence type="ECO:0000313" key="4">
    <source>
        <dbReference type="Proteomes" id="UP000751190"/>
    </source>
</evidence>
<feature type="compositionally biased region" description="Gly residues" evidence="1">
    <location>
        <begin position="338"/>
        <end position="352"/>
    </location>
</feature>
<feature type="compositionally biased region" description="Low complexity" evidence="1">
    <location>
        <begin position="236"/>
        <end position="248"/>
    </location>
</feature>
<keyword evidence="4" id="KW-1185">Reference proteome</keyword>
<evidence type="ECO:0000313" key="3">
    <source>
        <dbReference type="EMBL" id="KAG8466442.1"/>
    </source>
</evidence>
<feature type="compositionally biased region" description="Low complexity" evidence="1">
    <location>
        <begin position="358"/>
        <end position="368"/>
    </location>
</feature>
<sequence length="742" mass="75537">MALLRVHSVLSGYADTPAVAELTPLGCKRVAIQAAADWPSLERLLCGEVATCLGGRAAPDALGALRALLAAPSAVIVVRGIAPDASPLPVCKLFEFAARAVASGKHQTTLTLVLEGWADVHVAAPMLGINAVVVPLVGHIPAPREPRAPHAHALVDAAGAPHDAPGQGALLARSVSGSEELAALLLRVAHGEPIIMALQPQSQSQPQSQPPRSQPPQPPQPQRRAAPAAPAPAPVRPATARVAAATAAGAGKVSNAKSWADDDEDAEPFPPATAAPPVHAPRAEPVAPPTPEPAARQQTPSLQPEVPDVELAAATAASVEDESWVTIETKKRKPRAAGDGGAGGGARGGARGGDGRARGAAPADWRGAGADRTERLPRDGAQRSAGREFAQRDVAAVGSRAERAEGGRRPPRAGDEAATRRNGAPASAGGPAGGGPAGGDPAGGGPAGGGPAGGGPAGGGPAGGGPAGGGPAGGGPAGGPRMGARNAGGPPPSTAMPASKEPPPPLSAFYDFENGFIFGCKKETCGESERRSLLGLPINHLKMVERIEEGKTALFIFHYNSRELHALYAPTCAGGLNLEKEAYVEIAKKLNHKHSAGQALYPEGGSPFPAQVRYKPLFRFSPLQEWQWRHIVEYQKYTHHFKFWLEKAQVGALLELFRANHGKPQPARPIRRDDEQHAVAAAAATAPRRDGAGRAGAGVPRQPPAPARAPSAVAAVASPPPTAAAIVAGHASRVAPPAAAVH</sequence>
<feature type="compositionally biased region" description="Basic and acidic residues" evidence="1">
    <location>
        <begin position="369"/>
        <end position="391"/>
    </location>
</feature>
<dbReference type="AlphaFoldDB" id="A0A8J5XQD5"/>
<proteinExistence type="predicted"/>
<comment type="caution">
    <text evidence="3">The sequence shown here is derived from an EMBL/GenBank/DDBJ whole genome shotgun (WGS) entry which is preliminary data.</text>
</comment>
<dbReference type="SMART" id="SM00767">
    <property type="entry name" value="DCD"/>
    <property type="match status" value="1"/>
</dbReference>
<name>A0A8J5XQD5_DIALT</name>
<feature type="region of interest" description="Disordered" evidence="1">
    <location>
        <begin position="663"/>
        <end position="710"/>
    </location>
</feature>
<dbReference type="EMBL" id="JAGTXO010000008">
    <property type="protein sequence ID" value="KAG8466442.1"/>
    <property type="molecule type" value="Genomic_DNA"/>
</dbReference>
<feature type="compositionally biased region" description="Pro residues" evidence="1">
    <location>
        <begin position="208"/>
        <end position="221"/>
    </location>
</feature>
<reference evidence="3" key="1">
    <citation type="submission" date="2021-05" db="EMBL/GenBank/DDBJ databases">
        <title>The genome of the haptophyte Pavlova lutheri (Diacronema luteri, Pavlovales) - a model for lipid biosynthesis in eukaryotic algae.</title>
        <authorList>
            <person name="Hulatt C.J."/>
            <person name="Posewitz M.C."/>
        </authorList>
    </citation>
    <scope>NUCLEOTIDE SEQUENCE</scope>
    <source>
        <strain evidence="3">NIVA-4/92</strain>
    </source>
</reference>
<protein>
    <recommendedName>
        <fullName evidence="2">DCD domain-containing protein</fullName>
    </recommendedName>
</protein>
<accession>A0A8J5XQD5</accession>
<dbReference type="Pfam" id="PF10539">
    <property type="entry name" value="Dev_Cell_Death"/>
    <property type="match status" value="1"/>
</dbReference>
<dbReference type="PROSITE" id="PS51222">
    <property type="entry name" value="DCD"/>
    <property type="match status" value="1"/>
</dbReference>
<dbReference type="Proteomes" id="UP000751190">
    <property type="component" value="Unassembled WGS sequence"/>
</dbReference>
<dbReference type="OrthoDB" id="1292730at2759"/>
<feature type="compositionally biased region" description="Basic and acidic residues" evidence="1">
    <location>
        <begin position="400"/>
        <end position="419"/>
    </location>
</feature>
<dbReference type="InterPro" id="IPR013989">
    <property type="entry name" value="Dev_and_cell_death_domain"/>
</dbReference>
<feature type="compositionally biased region" description="Pro residues" evidence="1">
    <location>
        <begin position="489"/>
        <end position="506"/>
    </location>
</feature>
<organism evidence="3 4">
    <name type="scientific">Diacronema lutheri</name>
    <name type="common">Unicellular marine alga</name>
    <name type="synonym">Monochrysis lutheri</name>
    <dbReference type="NCBI Taxonomy" id="2081491"/>
    <lineage>
        <taxon>Eukaryota</taxon>
        <taxon>Haptista</taxon>
        <taxon>Haptophyta</taxon>
        <taxon>Pavlovophyceae</taxon>
        <taxon>Pavlovales</taxon>
        <taxon>Pavlovaceae</taxon>
        <taxon>Diacronema</taxon>
    </lineage>
</organism>